<sequence>MLGLIKKKMAPDGPVDFTTEMQIEASPLKVYSHLDWSSEDHTYRALGEYVETIASARGFYRMHVAAMPGHQFDFAVTEAEPGKRYGYVSETRPIIGRLVDMQSRYELVALNDGTSCLVKSHGTARFIDGLTQYQLDEEMSRMSLACQNSLAKLKIHAEYGIEAVRNATMASVQRVRVES</sequence>
<accession>A0ABS7JBZ0</accession>
<reference evidence="1 2" key="1">
    <citation type="submission" date="2021-08" db="EMBL/GenBank/DDBJ databases">
        <title>Comparative Genomics Analysis of the Genus Qipengyuania Reveals Extensive Genetic Diversity and Metabolic Versatility, Including the Description of Fifteen Novel Species.</title>
        <authorList>
            <person name="Liu Y."/>
        </authorList>
    </citation>
    <scope>NUCLEOTIDE SEQUENCE [LARGE SCALE GENOMIC DNA]</scope>
    <source>
        <strain evidence="1 2">GH25</strain>
    </source>
</reference>
<keyword evidence="2" id="KW-1185">Reference proteome</keyword>
<dbReference type="Gene3D" id="3.30.530.20">
    <property type="match status" value="1"/>
</dbReference>
<evidence type="ECO:0000313" key="2">
    <source>
        <dbReference type="Proteomes" id="UP000776651"/>
    </source>
</evidence>
<organism evidence="1 2">
    <name type="scientific">Qipengyuania pacifica</name>
    <dbReference type="NCBI Taxonomy" id="2860199"/>
    <lineage>
        <taxon>Bacteria</taxon>
        <taxon>Pseudomonadati</taxon>
        <taxon>Pseudomonadota</taxon>
        <taxon>Alphaproteobacteria</taxon>
        <taxon>Sphingomonadales</taxon>
        <taxon>Erythrobacteraceae</taxon>
        <taxon>Qipengyuania</taxon>
    </lineage>
</organism>
<proteinExistence type="predicted"/>
<dbReference type="SUPFAM" id="SSF55961">
    <property type="entry name" value="Bet v1-like"/>
    <property type="match status" value="1"/>
</dbReference>
<name>A0ABS7JBZ0_9SPHN</name>
<protein>
    <submittedName>
        <fullName evidence="1">Uncharacterized protein</fullName>
    </submittedName>
</protein>
<dbReference type="RefSeq" id="WP_221596991.1">
    <property type="nucleotide sequence ID" value="NZ_JAIGNQ010000001.1"/>
</dbReference>
<comment type="caution">
    <text evidence="1">The sequence shown here is derived from an EMBL/GenBank/DDBJ whole genome shotgun (WGS) entry which is preliminary data.</text>
</comment>
<dbReference type="EMBL" id="JAIGNQ010000001">
    <property type="protein sequence ID" value="MBX7487522.1"/>
    <property type="molecule type" value="Genomic_DNA"/>
</dbReference>
<evidence type="ECO:0000313" key="1">
    <source>
        <dbReference type="EMBL" id="MBX7487522.1"/>
    </source>
</evidence>
<dbReference type="InterPro" id="IPR023393">
    <property type="entry name" value="START-like_dom_sf"/>
</dbReference>
<gene>
    <name evidence="1" type="ORF">K3177_03250</name>
</gene>
<dbReference type="Proteomes" id="UP000776651">
    <property type="component" value="Unassembled WGS sequence"/>
</dbReference>